<proteinExistence type="predicted"/>
<keyword evidence="2" id="KW-1185">Reference proteome</keyword>
<sequence>MARLCCEVRNRTFWKIPRISGTKLRRASRHRASQTSIWRQKCRQVPKSPLTVIAVRLTNMHNTNYTKFYRDQVAAHRHSALNAGFYIVDASIRSTAVSR</sequence>
<accession>A0A4Y2JEB9</accession>
<dbReference type="Proteomes" id="UP000499080">
    <property type="component" value="Unassembled WGS sequence"/>
</dbReference>
<evidence type="ECO:0000313" key="1">
    <source>
        <dbReference type="EMBL" id="GBM87778.1"/>
    </source>
</evidence>
<dbReference type="EMBL" id="BGPR01003408">
    <property type="protein sequence ID" value="GBM87778.1"/>
    <property type="molecule type" value="Genomic_DNA"/>
</dbReference>
<protein>
    <submittedName>
        <fullName evidence="1">Uncharacterized protein</fullName>
    </submittedName>
</protein>
<reference evidence="1 2" key="1">
    <citation type="journal article" date="2019" name="Sci. Rep.">
        <title>Orb-weaving spider Araneus ventricosus genome elucidates the spidroin gene catalogue.</title>
        <authorList>
            <person name="Kono N."/>
            <person name="Nakamura H."/>
            <person name="Ohtoshi R."/>
            <person name="Moran D.A.P."/>
            <person name="Shinohara A."/>
            <person name="Yoshida Y."/>
            <person name="Fujiwara M."/>
            <person name="Mori M."/>
            <person name="Tomita M."/>
            <person name="Arakawa K."/>
        </authorList>
    </citation>
    <scope>NUCLEOTIDE SEQUENCE [LARGE SCALE GENOMIC DNA]</scope>
</reference>
<gene>
    <name evidence="1" type="ORF">AVEN_10974_1</name>
</gene>
<name>A0A4Y2JEB9_ARAVE</name>
<dbReference type="AlphaFoldDB" id="A0A4Y2JEB9"/>
<evidence type="ECO:0000313" key="2">
    <source>
        <dbReference type="Proteomes" id="UP000499080"/>
    </source>
</evidence>
<organism evidence="1 2">
    <name type="scientific">Araneus ventricosus</name>
    <name type="common">Orbweaver spider</name>
    <name type="synonym">Epeira ventricosa</name>
    <dbReference type="NCBI Taxonomy" id="182803"/>
    <lineage>
        <taxon>Eukaryota</taxon>
        <taxon>Metazoa</taxon>
        <taxon>Ecdysozoa</taxon>
        <taxon>Arthropoda</taxon>
        <taxon>Chelicerata</taxon>
        <taxon>Arachnida</taxon>
        <taxon>Araneae</taxon>
        <taxon>Araneomorphae</taxon>
        <taxon>Entelegynae</taxon>
        <taxon>Araneoidea</taxon>
        <taxon>Araneidae</taxon>
        <taxon>Araneus</taxon>
    </lineage>
</organism>
<comment type="caution">
    <text evidence="1">The sequence shown here is derived from an EMBL/GenBank/DDBJ whole genome shotgun (WGS) entry which is preliminary data.</text>
</comment>